<name>A0A0L7LS53_OPEBR</name>
<comment type="caution">
    <text evidence="11">Lacks conserved residue(s) required for the propagation of feature annotation.</text>
</comment>
<reference evidence="13 14" key="1">
    <citation type="journal article" date="2015" name="Genome Biol. Evol.">
        <title>The genome of winter moth (Operophtera brumata) provides a genomic perspective on sexual dimorphism and phenology.</title>
        <authorList>
            <person name="Derks M.F."/>
            <person name="Smit S."/>
            <person name="Salis L."/>
            <person name="Schijlen E."/>
            <person name="Bossers A."/>
            <person name="Mateman C."/>
            <person name="Pijl A.S."/>
            <person name="de Ridder D."/>
            <person name="Groenen M.A."/>
            <person name="Visser M.E."/>
            <person name="Megens H.J."/>
        </authorList>
    </citation>
    <scope>NUCLEOTIDE SEQUENCE [LARGE SCALE GENOMIC DNA]</scope>
    <source>
        <strain evidence="13">WM2013NL</strain>
        <tissue evidence="13">Head and thorax</tissue>
    </source>
</reference>
<evidence type="ECO:0000256" key="5">
    <source>
        <dbReference type="PIRSR" id="PIRSR601548-1"/>
    </source>
</evidence>
<feature type="binding site" evidence="10">
    <location>
        <position position="1029"/>
    </location>
    <ligand>
        <name>Zn(2+)</name>
        <dbReference type="ChEBI" id="CHEBI:29105"/>
        <label>2</label>
        <note>catalytic</note>
    </ligand>
</feature>
<keyword evidence="8 12" id="KW-0479">Metal-binding</keyword>
<feature type="binding site" evidence="8">
    <location>
        <position position="1001"/>
    </location>
    <ligand>
        <name>Zn(2+)</name>
        <dbReference type="ChEBI" id="CHEBI:29105"/>
        <label>1</label>
        <note>catalytic</note>
    </ligand>
</feature>
<feature type="active site" description="Proton acceptor 2" evidence="6">
    <location>
        <position position="1002"/>
    </location>
</feature>
<feature type="active site" description="Proton acceptor 1" evidence="5">
    <location>
        <position position="1002"/>
    </location>
</feature>
<feature type="binding site" evidence="8">
    <location>
        <position position="1005"/>
    </location>
    <ligand>
        <name>Zn(2+)</name>
        <dbReference type="ChEBI" id="CHEBI:29105"/>
        <label>1</label>
        <note>catalytic</note>
    </ligand>
</feature>
<feature type="active site" description="Proton donor 2" evidence="6">
    <location>
        <position position="1131"/>
    </location>
</feature>
<accession>A0A0L7LS53</accession>
<dbReference type="CDD" id="cd06461">
    <property type="entry name" value="M2_ACE"/>
    <property type="match status" value="2"/>
</dbReference>
<dbReference type="GO" id="GO:0005615">
    <property type="term" value="C:extracellular space"/>
    <property type="evidence" value="ECO:0007669"/>
    <property type="project" value="TreeGrafter"/>
</dbReference>
<dbReference type="GO" id="GO:0006508">
    <property type="term" value="P:proteolysis"/>
    <property type="evidence" value="ECO:0007669"/>
    <property type="project" value="UniProtKB-KW"/>
</dbReference>
<feature type="disulfide bond" evidence="9 11">
    <location>
        <begin position="1156"/>
        <end position="1174"/>
    </location>
</feature>
<dbReference type="GO" id="GO:0008241">
    <property type="term" value="F:peptidyl-dipeptidase activity"/>
    <property type="evidence" value="ECO:0007669"/>
    <property type="project" value="InterPro"/>
</dbReference>
<protein>
    <recommendedName>
        <fullName evidence="12">Angiotensin-converting enzyme</fullName>
        <ecNumber evidence="12">3.4.-.-</ecNumber>
    </recommendedName>
</protein>
<feature type="active site" description="Proton acceptor 1" evidence="6">
    <location>
        <position position="410"/>
    </location>
</feature>
<evidence type="ECO:0000256" key="6">
    <source>
        <dbReference type="PIRSR" id="PIRSR601548-11"/>
    </source>
</evidence>
<evidence type="ECO:0000313" key="14">
    <source>
        <dbReference type="Proteomes" id="UP000037510"/>
    </source>
</evidence>
<feature type="disulfide bond" evidence="9 11">
    <location>
        <begin position="970"/>
        <end position="988"/>
    </location>
</feature>
<dbReference type="EMBL" id="JTDY01000210">
    <property type="protein sequence ID" value="KOB78277.1"/>
    <property type="molecule type" value="Genomic_DNA"/>
</dbReference>
<feature type="disulfide bond" evidence="11">
    <location>
        <begin position="145"/>
        <end position="153"/>
    </location>
</feature>
<evidence type="ECO:0000256" key="2">
    <source>
        <dbReference type="ARBA" id="ARBA00022729"/>
    </source>
</evidence>
<evidence type="ECO:0000256" key="11">
    <source>
        <dbReference type="PROSITE-ProRule" id="PRU01355"/>
    </source>
</evidence>
<dbReference type="Pfam" id="PF01401">
    <property type="entry name" value="Peptidase_M2"/>
    <property type="match status" value="3"/>
</dbReference>
<feature type="binding site" evidence="10">
    <location>
        <position position="1001"/>
    </location>
    <ligand>
        <name>Zn(2+)</name>
        <dbReference type="ChEBI" id="CHEBI:29105"/>
        <label>2</label>
        <note>catalytic</note>
    </ligand>
</feature>
<evidence type="ECO:0000256" key="9">
    <source>
        <dbReference type="PIRSR" id="PIRSR601548-4"/>
    </source>
</evidence>
<sequence length="1259" mass="145811">TMLKIGGGGVLIAAIVAVFVIATQGRDPDLELLEHEGREYIMQLDRASGVRKNRAALAEWAYASNITKENEEILFQIRLELSEQEKKAWEETKMFQWQDYQDFSLRRMFKKYTELGISALPEDKYKVLMKAVSAMESNFATAKVCSYKDPTKCDLSLEPDVTEIFAKSQDPEELKQMWIEWHEVAGARAKQNFTQYVELYNEAAKLNGYDNVAEWWQSDYEVPDFEQQLAKLWVDVKPLYQQLHAYVRKRLRDKYGDQVVSQRGPIPAHLLGNMWAQTWNNIESFTRPYPDKKDFDATEAMKEQGYTPMKMFEMADEFFRSLNLTAMPEKFWKNTIMIKPNDREIVCHAIKQCTTVDYEYFQTTHHEMGHIQYFLQYKDQPFVYRDGANSGKIKMCTEVNNEKMRTVHHEMGHVQYYLQYRSLLNVFRSGANPGFHEAVGDTIALSVSSPKHLRRVGLVKEEAEDEQTEINQLYKMALDKVVFLPFAYTLDQFRYGVFRKTTTPEDYNCHYWRLREQLQGLEPPLNRTEEDFDAAAKYHVSANVEYARYYVSFIIQFQFHRALCQLAGDNMLKMGSSRPWPDAMEALTGQQAMRADGLLEYFRPLLDWLTAENQRTGEHIGWEASSTSYCTAEQMAALNAKESPKTESQAPMVMKILGELCLVGAIASVFIVAAKGRAAEKAAEEAAGMDYMRSLDLQTSLDAAEDEKEYWKETMSYFWHEYDDGDLKRMFQKYAELGTSALPEDLNERLIVAISNMETTYAKATICDYRDRSKCDLHVEPDVTDIFAKSSDPEELRYAWLEWHKAAGRPSKGNFSEYVAMDNEAAKLNGYDTVAEWWLSSYEAIDSEDQFAALWQQIKPLYQQLHAYVRRNLREKYGENVVSARGPIPAHLLGNIWAQTWNNVEKFTRPYPDKPDIDVTAALVAQNYTALKMFQTAEEFFKSLSLQGMPDMFWEKSIFEKPKDGRDMVCHASAWDFFDGEDFRIRQCTTITDAFFKTSHHEMGHIQYYLQYKEQPVIYREGANPGFHEAVGDVIALSVATPKHLRVMGLLEDGPEDMESNINQLYKMGLDKIVFLPFGYLLDLYRYSVFRGTTTPQDYNCHFWQLRETMQGVEPPAPRSEEDFDPAAKYHVAADVEYMRYYISYIIQFQFHRSLCQLAGEYSPGNDSKLLSNCDIYRSAAAGRPWPDAMEVLTGQRLMDASGLLEYFEPLHEWLKKENEKTGEYIGWEASSIPYCTLEQQDVMEATGFHKKLQKWNGQ</sequence>
<organism evidence="13 14">
    <name type="scientific">Operophtera brumata</name>
    <name type="common">Winter moth</name>
    <name type="synonym">Phalaena brumata</name>
    <dbReference type="NCBI Taxonomy" id="104452"/>
    <lineage>
        <taxon>Eukaryota</taxon>
        <taxon>Metazoa</taxon>
        <taxon>Ecdysozoa</taxon>
        <taxon>Arthropoda</taxon>
        <taxon>Hexapoda</taxon>
        <taxon>Insecta</taxon>
        <taxon>Pterygota</taxon>
        <taxon>Neoptera</taxon>
        <taxon>Endopterygota</taxon>
        <taxon>Lepidoptera</taxon>
        <taxon>Glossata</taxon>
        <taxon>Ditrysia</taxon>
        <taxon>Geometroidea</taxon>
        <taxon>Geometridae</taxon>
        <taxon>Larentiinae</taxon>
        <taxon>Operophtera</taxon>
    </lineage>
</organism>
<dbReference type="Proteomes" id="UP000037510">
    <property type="component" value="Unassembled WGS sequence"/>
</dbReference>
<dbReference type="GO" id="GO:0046872">
    <property type="term" value="F:metal ion binding"/>
    <property type="evidence" value="ECO:0007669"/>
    <property type="project" value="UniProtKB-KW"/>
</dbReference>
<dbReference type="STRING" id="104452.A0A0L7LS53"/>
<dbReference type="InterPro" id="IPR001548">
    <property type="entry name" value="Peptidase_M2"/>
</dbReference>
<gene>
    <name evidence="13" type="ORF">OBRU01_02746</name>
</gene>
<proteinExistence type="inferred from homology"/>
<feature type="disulfide bond" evidence="9 11">
    <location>
        <begin position="767"/>
        <end position="775"/>
    </location>
</feature>
<dbReference type="SUPFAM" id="SSF55486">
    <property type="entry name" value="Metalloproteases ('zincins'), catalytic domain"/>
    <property type="match status" value="3"/>
</dbReference>
<feature type="binding site" evidence="8">
    <location>
        <position position="1029"/>
    </location>
    <ligand>
        <name>Zn(2+)</name>
        <dbReference type="ChEBI" id="CHEBI:29105"/>
        <label>1</label>
        <note>catalytic</note>
    </ligand>
</feature>
<dbReference type="PANTHER" id="PTHR10514">
    <property type="entry name" value="ANGIOTENSIN-CONVERTING ENZYME"/>
    <property type="match status" value="1"/>
</dbReference>
<evidence type="ECO:0000256" key="8">
    <source>
        <dbReference type="PIRSR" id="PIRSR601548-3"/>
    </source>
</evidence>
<keyword evidence="12" id="KW-0378">Hydrolase</keyword>
<keyword evidence="3 9" id="KW-1015">Disulfide bond</keyword>
<comment type="caution">
    <text evidence="13">The sequence shown here is derived from an EMBL/GenBank/DDBJ whole genome shotgun (WGS) entry which is preliminary data.</text>
</comment>
<feature type="active site" description="Proton donor 1" evidence="5">
    <location>
        <position position="1131"/>
    </location>
</feature>
<dbReference type="PANTHER" id="PTHR10514:SF44">
    <property type="entry name" value="ANGIOTENSIN-CONVERTING ENZYME-RELATED"/>
    <property type="match status" value="1"/>
</dbReference>
<feature type="binding site" evidence="7">
    <location>
        <position position="842"/>
    </location>
    <ligand>
        <name>chloride</name>
        <dbReference type="ChEBI" id="CHEBI:17996"/>
        <label>1</label>
    </ligand>
</feature>
<evidence type="ECO:0000256" key="10">
    <source>
        <dbReference type="PIRSR" id="PIRSR601548-8"/>
    </source>
</evidence>
<dbReference type="EC" id="3.4.-.-" evidence="12"/>
<keyword evidence="12" id="KW-0121">Carboxypeptidase</keyword>
<keyword evidence="8 12" id="KW-0862">Zinc</keyword>
<keyword evidence="12" id="KW-0645">Protease</keyword>
<keyword evidence="2" id="KW-0732">Signal</keyword>
<dbReference type="PROSITE" id="PS52011">
    <property type="entry name" value="PEPTIDASE_M2"/>
    <property type="match status" value="2"/>
</dbReference>
<dbReference type="PRINTS" id="PR00791">
    <property type="entry name" value="PEPDIPTASEA"/>
</dbReference>
<dbReference type="GO" id="GO:0008237">
    <property type="term" value="F:metallopeptidase activity"/>
    <property type="evidence" value="ECO:0007669"/>
    <property type="project" value="UniProtKB-KW"/>
</dbReference>
<evidence type="ECO:0000313" key="13">
    <source>
        <dbReference type="EMBL" id="KOB78277.1"/>
    </source>
</evidence>
<evidence type="ECO:0000256" key="12">
    <source>
        <dbReference type="RuleBase" id="RU361144"/>
    </source>
</evidence>
<feature type="binding site" evidence="10">
    <location>
        <position position="1005"/>
    </location>
    <ligand>
        <name>Zn(2+)</name>
        <dbReference type="ChEBI" id="CHEBI:29105"/>
        <label>2</label>
        <note>catalytic</note>
    </ligand>
</feature>
<feature type="active site" description="Proton donor 1" evidence="6">
    <location>
        <position position="539"/>
    </location>
</feature>
<evidence type="ECO:0000256" key="7">
    <source>
        <dbReference type="PIRSR" id="PIRSR601548-2"/>
    </source>
</evidence>
<dbReference type="GO" id="GO:0005886">
    <property type="term" value="C:plasma membrane"/>
    <property type="evidence" value="ECO:0007669"/>
    <property type="project" value="TreeGrafter"/>
</dbReference>
<evidence type="ECO:0000256" key="3">
    <source>
        <dbReference type="ARBA" id="ARBA00023157"/>
    </source>
</evidence>
<keyword evidence="4 12" id="KW-0325">Glycoprotein</keyword>
<feature type="binding site" evidence="7">
    <location>
        <position position="1140"/>
    </location>
    <ligand>
        <name>chloride</name>
        <dbReference type="ChEBI" id="CHEBI:17996"/>
        <label>1</label>
    </ligand>
</feature>
<evidence type="ECO:0000256" key="4">
    <source>
        <dbReference type="ARBA" id="ARBA00023180"/>
    </source>
</evidence>
<evidence type="ECO:0000256" key="1">
    <source>
        <dbReference type="ARBA" id="ARBA00008139"/>
    </source>
</evidence>
<comment type="similarity">
    <text evidence="1 11 12">Belongs to the peptidase M2 family.</text>
</comment>
<feature type="non-terminal residue" evidence="13">
    <location>
        <position position="1"/>
    </location>
</feature>
<dbReference type="AlphaFoldDB" id="A0A0L7LS53"/>
<dbReference type="GO" id="GO:0004180">
    <property type="term" value="F:carboxypeptidase activity"/>
    <property type="evidence" value="ECO:0007669"/>
    <property type="project" value="UniProtKB-KW"/>
</dbReference>
<keyword evidence="12" id="KW-0482">Metalloprotease</keyword>
<keyword evidence="14" id="KW-1185">Reference proteome</keyword>